<evidence type="ECO:0000256" key="1">
    <source>
        <dbReference type="SAM" id="MobiDB-lite"/>
    </source>
</evidence>
<gene>
    <name evidence="2" type="ORF">PG2072B_1021</name>
</gene>
<feature type="region of interest" description="Disordered" evidence="1">
    <location>
        <begin position="1"/>
        <end position="35"/>
    </location>
</feature>
<evidence type="ECO:0000313" key="3">
    <source>
        <dbReference type="Proteomes" id="UP000293268"/>
    </source>
</evidence>
<reference evidence="2 3" key="1">
    <citation type="submission" date="2019-01" db="EMBL/GenBank/DDBJ databases">
        <title>Unveiling genomic diversity among members of the Bifidobacterium pseudolongum species, a widely distributed gut commensal of the animal kingdom.</title>
        <authorList>
            <person name="Lugli G.A."/>
            <person name="Duranti S."/>
            <person name="Albert K."/>
            <person name="Mancabelli L."/>
            <person name="Napoli S."/>
            <person name="Viappiani A."/>
            <person name="Anzalone R."/>
            <person name="Longhi G."/>
            <person name="Milani C."/>
            <person name="Turroni F."/>
            <person name="Alessandri G."/>
            <person name="Sela D.A."/>
            <person name="Van Sinderen D."/>
            <person name="Ventura M."/>
        </authorList>
    </citation>
    <scope>NUCLEOTIDE SEQUENCE [LARGE SCALE GENOMIC DNA]</scope>
    <source>
        <strain evidence="2 3">2072B</strain>
    </source>
</reference>
<dbReference type="Proteomes" id="UP000293268">
    <property type="component" value="Unassembled WGS sequence"/>
</dbReference>
<dbReference type="RefSeq" id="WP_129913183.1">
    <property type="nucleotide sequence ID" value="NZ_SBKU01000007.1"/>
</dbReference>
<sequence length="237" mass="25806">MTWNNNYQPQYQQPQQAYTPQEETAPAPSFGQLLKAGGGRAAFNKDSMPGATVTGTVTDIKTRQKKEYGTGKPMFSQKGNPKYEALITVQTSLQEAPDDDGRRTIYINMWGVQQDAIRKACEAAKCEGPVEGDTFTATYVGLGQAQPGMSAPKLYEYRIDHKPPVSFTQPTGGTQQAMPQQGTQQPQAHVDPMTVTQLRNAGKTDDEIARLLGVQPVDVMRIPGRAAAAAEPSEPEF</sequence>
<feature type="compositionally biased region" description="Low complexity" evidence="1">
    <location>
        <begin position="168"/>
        <end position="187"/>
    </location>
</feature>
<comment type="caution">
    <text evidence="2">The sequence shown here is derived from an EMBL/GenBank/DDBJ whole genome shotgun (WGS) entry which is preliminary data.</text>
</comment>
<organism evidence="2 3">
    <name type="scientific">Bifidobacterium pseudolongum subsp. globosum</name>
    <dbReference type="NCBI Taxonomy" id="1690"/>
    <lineage>
        <taxon>Bacteria</taxon>
        <taxon>Bacillati</taxon>
        <taxon>Actinomycetota</taxon>
        <taxon>Actinomycetes</taxon>
        <taxon>Bifidobacteriales</taxon>
        <taxon>Bifidobacteriaceae</taxon>
        <taxon>Bifidobacterium</taxon>
    </lineage>
</organism>
<dbReference type="AlphaFoldDB" id="A0A4Q5BCM9"/>
<protein>
    <submittedName>
        <fullName evidence="2">Uncharacterized protein</fullName>
    </submittedName>
</protein>
<dbReference type="EMBL" id="SBKU01000007">
    <property type="protein sequence ID" value="RYQ68418.1"/>
    <property type="molecule type" value="Genomic_DNA"/>
</dbReference>
<feature type="compositionally biased region" description="Low complexity" evidence="1">
    <location>
        <begin position="1"/>
        <end position="21"/>
    </location>
</feature>
<evidence type="ECO:0000313" key="2">
    <source>
        <dbReference type="EMBL" id="RYQ68418.1"/>
    </source>
</evidence>
<accession>A0A4Q5BCM9</accession>
<proteinExistence type="predicted"/>
<feature type="region of interest" description="Disordered" evidence="1">
    <location>
        <begin position="165"/>
        <end position="189"/>
    </location>
</feature>
<name>A0A4Q5BCM9_9BIFI</name>